<organism evidence="4 5">
    <name type="scientific">Botrytis porri</name>
    <dbReference type="NCBI Taxonomy" id="87229"/>
    <lineage>
        <taxon>Eukaryota</taxon>
        <taxon>Fungi</taxon>
        <taxon>Dikarya</taxon>
        <taxon>Ascomycota</taxon>
        <taxon>Pezizomycotina</taxon>
        <taxon>Leotiomycetes</taxon>
        <taxon>Helotiales</taxon>
        <taxon>Sclerotiniaceae</taxon>
        <taxon>Botrytis</taxon>
    </lineage>
</organism>
<dbReference type="Gene3D" id="1.25.40.20">
    <property type="entry name" value="Ankyrin repeat-containing domain"/>
    <property type="match status" value="1"/>
</dbReference>
<dbReference type="PROSITE" id="PS50088">
    <property type="entry name" value="ANK_REPEAT"/>
    <property type="match status" value="1"/>
</dbReference>
<dbReference type="SUPFAM" id="SSF48403">
    <property type="entry name" value="Ankyrin repeat"/>
    <property type="match status" value="1"/>
</dbReference>
<keyword evidence="2 3" id="KW-0040">ANK repeat</keyword>
<dbReference type="SMART" id="SM00248">
    <property type="entry name" value="ANK"/>
    <property type="match status" value="5"/>
</dbReference>
<gene>
    <name evidence="4" type="ORF">BPOR_1119g00030</name>
</gene>
<feature type="repeat" description="ANK" evidence="3">
    <location>
        <begin position="235"/>
        <end position="269"/>
    </location>
</feature>
<proteinExistence type="predicted"/>
<dbReference type="PRINTS" id="PR01415">
    <property type="entry name" value="ANKYRIN"/>
</dbReference>
<sequence>MEGTASRCGNAPPNASQYPLMIASNAGHVETITEMIPYREPKELEEALLRAAHNGHHVLVSTLLGKANVSPNAKAPVGYGDMGFIRGQTALMVATSSIEARSVKTILKKGEMPNLGSNHLTELGSARRVIHCRNLPESGDGTPLHDFGILLLADADLEARDNNGDTPLLLTVSPKSHRNSQIALELLFSAGADPCTMNSDDENLLHRACEELSSTDLAKQVLAFGANPYQARISDGVTPLHCVVDDRHKPTELIELLVNHGADINVQDINGDINGYTTLHRAYRSSLVQQVI</sequence>
<accession>A0A4Z1KJ79</accession>
<dbReference type="Pfam" id="PF12796">
    <property type="entry name" value="Ank_2"/>
    <property type="match status" value="1"/>
</dbReference>
<dbReference type="PANTHER" id="PTHR24126">
    <property type="entry name" value="ANKYRIN REPEAT, PH AND SEC7 DOMAIN CONTAINING PROTEIN SECG-RELATED"/>
    <property type="match status" value="1"/>
</dbReference>
<evidence type="ECO:0000313" key="5">
    <source>
        <dbReference type="Proteomes" id="UP000297280"/>
    </source>
</evidence>
<evidence type="ECO:0000313" key="4">
    <source>
        <dbReference type="EMBL" id="TGO81527.1"/>
    </source>
</evidence>
<keyword evidence="1" id="KW-0677">Repeat</keyword>
<dbReference type="PANTHER" id="PTHR24126:SF14">
    <property type="entry name" value="ANK_REP_REGION DOMAIN-CONTAINING PROTEIN"/>
    <property type="match status" value="1"/>
</dbReference>
<dbReference type="AlphaFoldDB" id="A0A4Z1KJ79"/>
<dbReference type="Proteomes" id="UP000297280">
    <property type="component" value="Unassembled WGS sequence"/>
</dbReference>
<reference evidence="4 5" key="1">
    <citation type="submission" date="2017-12" db="EMBL/GenBank/DDBJ databases">
        <title>Comparative genomics of Botrytis spp.</title>
        <authorList>
            <person name="Valero-Jimenez C.A."/>
            <person name="Tapia P."/>
            <person name="Veloso J."/>
            <person name="Silva-Moreno E."/>
            <person name="Staats M."/>
            <person name="Valdes J.H."/>
            <person name="Van Kan J.A.L."/>
        </authorList>
    </citation>
    <scope>NUCLEOTIDE SEQUENCE [LARGE SCALE GENOMIC DNA]</scope>
    <source>
        <strain evidence="4 5">MUCL3349</strain>
    </source>
</reference>
<dbReference type="PROSITE" id="PS50297">
    <property type="entry name" value="ANK_REP_REGION"/>
    <property type="match status" value="1"/>
</dbReference>
<dbReference type="InterPro" id="IPR036770">
    <property type="entry name" value="Ankyrin_rpt-contain_sf"/>
</dbReference>
<evidence type="ECO:0000256" key="3">
    <source>
        <dbReference type="PROSITE-ProRule" id="PRU00023"/>
    </source>
</evidence>
<dbReference type="InterPro" id="IPR002110">
    <property type="entry name" value="Ankyrin_rpt"/>
</dbReference>
<dbReference type="STRING" id="87229.A0A4Z1KJ79"/>
<evidence type="ECO:0000256" key="2">
    <source>
        <dbReference type="ARBA" id="ARBA00023043"/>
    </source>
</evidence>
<protein>
    <submittedName>
        <fullName evidence="4">Uncharacterized protein</fullName>
    </submittedName>
</protein>
<name>A0A4Z1KJ79_9HELO</name>
<dbReference type="EMBL" id="PQXO01001112">
    <property type="protein sequence ID" value="TGO81527.1"/>
    <property type="molecule type" value="Genomic_DNA"/>
</dbReference>
<evidence type="ECO:0000256" key="1">
    <source>
        <dbReference type="ARBA" id="ARBA00022737"/>
    </source>
</evidence>
<comment type="caution">
    <text evidence="4">The sequence shown here is derived from an EMBL/GenBank/DDBJ whole genome shotgun (WGS) entry which is preliminary data.</text>
</comment>
<keyword evidence="5" id="KW-1185">Reference proteome</keyword>